<evidence type="ECO:0000256" key="2">
    <source>
        <dbReference type="ARBA" id="ARBA00022448"/>
    </source>
</evidence>
<evidence type="ECO:0000259" key="12">
    <source>
        <dbReference type="Pfam" id="PF07715"/>
    </source>
</evidence>
<dbReference type="GO" id="GO:0033214">
    <property type="term" value="P:siderophore-iron import into cell"/>
    <property type="evidence" value="ECO:0007669"/>
    <property type="project" value="TreeGrafter"/>
</dbReference>
<dbReference type="PATRIC" id="fig|1286106.3.peg.172"/>
<evidence type="ECO:0000256" key="7">
    <source>
        <dbReference type="ARBA" id="ARBA00023237"/>
    </source>
</evidence>
<dbReference type="Gene3D" id="2.40.170.20">
    <property type="entry name" value="TonB-dependent receptor, beta-barrel domain"/>
    <property type="match status" value="1"/>
</dbReference>
<dbReference type="InterPro" id="IPR012910">
    <property type="entry name" value="Plug_dom"/>
</dbReference>
<feature type="chain" id="PRO_5004083061" evidence="10">
    <location>
        <begin position="26"/>
        <end position="731"/>
    </location>
</feature>
<dbReference type="Pfam" id="PF00593">
    <property type="entry name" value="TonB_dep_Rec_b-barrel"/>
    <property type="match status" value="1"/>
</dbReference>
<feature type="signal peptide" evidence="10">
    <location>
        <begin position="1"/>
        <end position="25"/>
    </location>
</feature>
<dbReference type="InterPro" id="IPR037066">
    <property type="entry name" value="Plug_dom_sf"/>
</dbReference>
<dbReference type="PANTHER" id="PTHR30442">
    <property type="entry name" value="IRON III DICITRATE TRANSPORT PROTEIN FECA"/>
    <property type="match status" value="1"/>
</dbReference>
<dbReference type="CDD" id="cd01347">
    <property type="entry name" value="ligand_gated_channel"/>
    <property type="match status" value="1"/>
</dbReference>
<evidence type="ECO:0000256" key="3">
    <source>
        <dbReference type="ARBA" id="ARBA00022452"/>
    </source>
</evidence>
<dbReference type="Pfam" id="PF07715">
    <property type="entry name" value="Plug"/>
    <property type="match status" value="1"/>
</dbReference>
<keyword evidence="13" id="KW-0675">Receptor</keyword>
<organism evidence="13 14">
    <name type="scientific">Methylophaga lonarensis MPL</name>
    <dbReference type="NCBI Taxonomy" id="1286106"/>
    <lineage>
        <taxon>Bacteria</taxon>
        <taxon>Pseudomonadati</taxon>
        <taxon>Pseudomonadota</taxon>
        <taxon>Gammaproteobacteria</taxon>
        <taxon>Thiotrichales</taxon>
        <taxon>Piscirickettsiaceae</taxon>
        <taxon>Methylophaga</taxon>
    </lineage>
</organism>
<dbReference type="OrthoDB" id="9760494at2"/>
<evidence type="ECO:0000256" key="1">
    <source>
        <dbReference type="ARBA" id="ARBA00004571"/>
    </source>
</evidence>
<dbReference type="PROSITE" id="PS52016">
    <property type="entry name" value="TONB_DEPENDENT_REC_3"/>
    <property type="match status" value="1"/>
</dbReference>
<accession>M7PUV8</accession>
<protein>
    <submittedName>
        <fullName evidence="13">TonB-dependent receptor</fullName>
    </submittedName>
</protein>
<dbReference type="Proteomes" id="UP000012019">
    <property type="component" value="Unassembled WGS sequence"/>
</dbReference>
<evidence type="ECO:0000256" key="4">
    <source>
        <dbReference type="ARBA" id="ARBA00022692"/>
    </source>
</evidence>
<comment type="subcellular location">
    <subcellularLocation>
        <location evidence="1 8">Cell outer membrane</location>
        <topology evidence="1 8">Multi-pass membrane protein</topology>
    </subcellularLocation>
</comment>
<dbReference type="InterPro" id="IPR039426">
    <property type="entry name" value="TonB-dep_rcpt-like"/>
</dbReference>
<gene>
    <name evidence="13" type="ORF">MPL1_00862</name>
</gene>
<keyword evidence="5 9" id="KW-0798">TonB box</keyword>
<sequence>MKPTPKLLSTIILTSLMGSSAIGLADETVSSEDIAGSPLDVGVMTVVGVLPDNLESVSGSYQIIDSEYLEDRRPLSIKETLHTVPGLNVVPDGSMSFDLNLGIRGLNPRRSSKAMIMEDGMPLQLAPYVDPVNHFAPHPAIIDRVEVIKGAGQILHGPQTLGGAVNFITRPVPRNGEVEGSVTSSFGNQSYRFLHGNVGWGNDIGGIMLDATQRRGDGIFRGAEYDIKEYRIKGELDITDRQTVMMKYTYTDDDRNQTEDYLTRDEYAQNKFRHRTAKFDRFEQERHSVQLKHLFDVNDQFRLTSQAYYNDIFRQGTRYSRAGNVVDDGNGNLVSTYQSCNGLRRQVALTDEDPANCGARLAPRQYYTWGAETRADFAHNLFGLENETIAGLRYHEDTAVRKESWARTRAEVRDFNAAYEENLFGRNSHWTLRARAISYYAQNTTFVGDWAITPGFRVERLRSSFDDNLNNTRTSRSQTEFLPSFGVAWSGIDNTTVFAGVHKGLSPARANRESIGVSAKPEKSTMYELGLRSNYLTGVYFEATLFHARNKDTLADDDGDFFNIGKSERTGIEIASRINFGDIMGTANNFYISGAWTHVPYAKYKDDAFDIDGDPITNRGNRLEYAPRNLVNLDFGYEHISGVDARIGLQHVGKQMPDSLNRREEDATGRRGIIPSYTVWNATVNYRVPNSGVTLFASVENLFDKEYLVSRNSGKLPGRERLFLGGITYDF</sequence>
<feature type="domain" description="TonB-dependent receptor-like beta-barrel" evidence="11">
    <location>
        <begin position="236"/>
        <end position="702"/>
    </location>
</feature>
<evidence type="ECO:0000259" key="11">
    <source>
        <dbReference type="Pfam" id="PF00593"/>
    </source>
</evidence>
<evidence type="ECO:0000256" key="10">
    <source>
        <dbReference type="SAM" id="SignalP"/>
    </source>
</evidence>
<dbReference type="EMBL" id="APHR01000004">
    <property type="protein sequence ID" value="EMR14234.1"/>
    <property type="molecule type" value="Genomic_DNA"/>
</dbReference>
<keyword evidence="14" id="KW-1185">Reference proteome</keyword>
<keyword evidence="10" id="KW-0732">Signal</keyword>
<dbReference type="PANTHER" id="PTHR30442:SF0">
    <property type="entry name" value="FE(3+) DICITRATE TRANSPORT PROTEIN FECA"/>
    <property type="match status" value="1"/>
</dbReference>
<evidence type="ECO:0000256" key="5">
    <source>
        <dbReference type="ARBA" id="ARBA00023077"/>
    </source>
</evidence>
<proteinExistence type="inferred from homology"/>
<comment type="caution">
    <text evidence="13">The sequence shown here is derived from an EMBL/GenBank/DDBJ whole genome shotgun (WGS) entry which is preliminary data.</text>
</comment>
<dbReference type="InterPro" id="IPR000531">
    <property type="entry name" value="Beta-barrel_TonB"/>
</dbReference>
<dbReference type="InterPro" id="IPR036942">
    <property type="entry name" value="Beta-barrel_TonB_sf"/>
</dbReference>
<keyword evidence="7 8" id="KW-0998">Cell outer membrane</keyword>
<keyword evidence="2 8" id="KW-0813">Transport</keyword>
<keyword evidence="6 8" id="KW-0472">Membrane</keyword>
<dbReference type="AlphaFoldDB" id="M7PUV8"/>
<dbReference type="SUPFAM" id="SSF56935">
    <property type="entry name" value="Porins"/>
    <property type="match status" value="1"/>
</dbReference>
<dbReference type="RefSeq" id="WP_009725240.1">
    <property type="nucleotide sequence ID" value="NZ_APHR01000004.1"/>
</dbReference>
<evidence type="ECO:0000313" key="13">
    <source>
        <dbReference type="EMBL" id="EMR14234.1"/>
    </source>
</evidence>
<comment type="similarity">
    <text evidence="8 9">Belongs to the TonB-dependent receptor family.</text>
</comment>
<evidence type="ECO:0000313" key="14">
    <source>
        <dbReference type="Proteomes" id="UP000012019"/>
    </source>
</evidence>
<keyword evidence="3 8" id="KW-1134">Transmembrane beta strand</keyword>
<keyword evidence="4 8" id="KW-0812">Transmembrane</keyword>
<evidence type="ECO:0000256" key="9">
    <source>
        <dbReference type="RuleBase" id="RU003357"/>
    </source>
</evidence>
<dbReference type="Gene3D" id="2.170.130.10">
    <property type="entry name" value="TonB-dependent receptor, plug domain"/>
    <property type="match status" value="1"/>
</dbReference>
<evidence type="ECO:0000256" key="6">
    <source>
        <dbReference type="ARBA" id="ARBA00023136"/>
    </source>
</evidence>
<dbReference type="GO" id="GO:0009279">
    <property type="term" value="C:cell outer membrane"/>
    <property type="evidence" value="ECO:0007669"/>
    <property type="project" value="UniProtKB-SubCell"/>
</dbReference>
<evidence type="ECO:0000256" key="8">
    <source>
        <dbReference type="PROSITE-ProRule" id="PRU01360"/>
    </source>
</evidence>
<dbReference type="eggNOG" id="COG4772">
    <property type="taxonomic scope" value="Bacteria"/>
</dbReference>
<dbReference type="STRING" id="1286106.MPL1_00862"/>
<reference evidence="13 14" key="1">
    <citation type="journal article" date="2013" name="Genome Announc.">
        <title>Draft Genome Sequence of Methylophaga lonarensis MPLT, a Haloalkaliphilic (Non-Methane-Utilizing) Methylotroph.</title>
        <authorList>
            <person name="Shetty S.A."/>
            <person name="Marathe N.P."/>
            <person name="Munot H."/>
            <person name="Antony C.P."/>
            <person name="Dhotre D.P."/>
            <person name="Murrell J.C."/>
            <person name="Shouche Y.S."/>
        </authorList>
    </citation>
    <scope>NUCLEOTIDE SEQUENCE [LARGE SCALE GENOMIC DNA]</scope>
    <source>
        <strain evidence="13 14">MPL</strain>
    </source>
</reference>
<name>M7PUV8_9GAMM</name>
<feature type="domain" description="TonB-dependent receptor plug" evidence="12">
    <location>
        <begin position="54"/>
        <end position="164"/>
    </location>
</feature>